<feature type="domain" description="Sigma-54 factor interaction" evidence="5">
    <location>
        <begin position="236"/>
        <end position="467"/>
    </location>
</feature>
<evidence type="ECO:0000313" key="8">
    <source>
        <dbReference type="Proteomes" id="UP000076825"/>
    </source>
</evidence>
<dbReference type="InterPro" id="IPR002078">
    <property type="entry name" value="Sigma_54_int"/>
</dbReference>
<dbReference type="InterPro" id="IPR003593">
    <property type="entry name" value="AAA+_ATPase"/>
</dbReference>
<keyword evidence="2" id="KW-0067">ATP-binding</keyword>
<keyword evidence="8" id="KW-1185">Reference proteome</keyword>
<dbReference type="NCBIfam" id="TIGR00229">
    <property type="entry name" value="sensory_box"/>
    <property type="match status" value="1"/>
</dbReference>
<sequence length="544" mass="59444">MSAEKTQARPPELGVIVLDAGGEPCWTHGLGAELPICQAACQAWRQQCARHGAQAEALLSIDVPQRPAPLLALALPGADSTLLLLRAGETGSPLFGFIGAVPFATEIFSYMISNPYQAMTVADAQGKMRYISEVHERFLGLAPGAAIGRDAGEVIPNSRLGEVARSGKAEIAELQAMRGVTRVVNRLPIRRDGEVVGAIGQVLFKDPASIFRMHRSVALKQVEQEDPAEAGGPSPLIGRSAPMQRLRREIQTVAHLDIPVLILGESGTGKELVAQAIHSAARRDEPAPLVSLNLAALPSTLLEAELFGYQPGTFTGGNRQGQQGRIEQAEGGTLFLDEVGDIPMETQVKLLRVVEDRRVQRLGGGESRQVNFRLITATNRHMQGLIDAERFRLDLYYRLSGVVLHVPALRHRREDIPELLQHFVRAFCLRNNMPVPEISSGVIPYLAAQEWPGNVRQLRQRIEEALVFCDTVELRVSDFDRYRHAEPPPTPAPAAIAPAGASLKDVERELIHRTIAELGGNKKRAAERLGISRSHLYKVLARED</sequence>
<dbReference type="PROSITE" id="PS00675">
    <property type="entry name" value="SIGMA54_INTERACT_1"/>
    <property type="match status" value="1"/>
</dbReference>
<dbReference type="InterPro" id="IPR035965">
    <property type="entry name" value="PAS-like_dom_sf"/>
</dbReference>
<gene>
    <name evidence="7" type="primary">zraR_1</name>
    <name evidence="7" type="ORF">SAMEA3906487_01752</name>
</gene>
<dbReference type="SUPFAM" id="SSF55785">
    <property type="entry name" value="PYP-like sensor domain (PAS domain)"/>
    <property type="match status" value="1"/>
</dbReference>
<dbReference type="InterPro" id="IPR025943">
    <property type="entry name" value="Sigma_54_int_dom_ATP-bd_2"/>
</dbReference>
<dbReference type="SUPFAM" id="SSF46689">
    <property type="entry name" value="Homeodomain-like"/>
    <property type="match status" value="1"/>
</dbReference>
<protein>
    <submittedName>
        <fullName evidence="7">Transcriptional regulator</fullName>
    </submittedName>
</protein>
<dbReference type="KEGG" id="btrm:SAMEA390648701752"/>
<dbReference type="PROSITE" id="PS50112">
    <property type="entry name" value="PAS"/>
    <property type="match status" value="1"/>
</dbReference>
<dbReference type="FunFam" id="3.40.50.300:FF:000006">
    <property type="entry name" value="DNA-binding transcriptional regulator NtrC"/>
    <property type="match status" value="1"/>
</dbReference>
<dbReference type="PANTHER" id="PTHR32071">
    <property type="entry name" value="TRANSCRIPTIONAL REGULATORY PROTEIN"/>
    <property type="match status" value="1"/>
</dbReference>
<dbReference type="InterPro" id="IPR058031">
    <property type="entry name" value="AAA_lid_NorR"/>
</dbReference>
<reference evidence="7" key="1">
    <citation type="submission" date="2016-04" db="EMBL/GenBank/DDBJ databases">
        <authorList>
            <consortium name="Pathogen Informatics"/>
        </authorList>
    </citation>
    <scope>NUCLEOTIDE SEQUENCE [LARGE SCALE GENOMIC DNA]</scope>
    <source>
        <strain evidence="7">H044680328</strain>
    </source>
</reference>
<evidence type="ECO:0000256" key="2">
    <source>
        <dbReference type="ARBA" id="ARBA00022840"/>
    </source>
</evidence>
<dbReference type="PROSITE" id="PS00676">
    <property type="entry name" value="SIGMA54_INTERACT_2"/>
    <property type="match status" value="1"/>
</dbReference>
<dbReference type="RefSeq" id="WP_038854472.1">
    <property type="nucleotide sequence ID" value="NZ_CP016340.1"/>
</dbReference>
<dbReference type="PRINTS" id="PR01590">
    <property type="entry name" value="HTHFIS"/>
</dbReference>
<dbReference type="Gene3D" id="1.10.8.60">
    <property type="match status" value="1"/>
</dbReference>
<dbReference type="Proteomes" id="UP000076825">
    <property type="component" value="Chromosome 1"/>
</dbReference>
<dbReference type="InterPro" id="IPR009057">
    <property type="entry name" value="Homeodomain-like_sf"/>
</dbReference>
<keyword evidence="3" id="KW-0805">Transcription regulation</keyword>
<dbReference type="EMBL" id="LT546645">
    <property type="protein sequence ID" value="SAI69347.1"/>
    <property type="molecule type" value="Genomic_DNA"/>
</dbReference>
<dbReference type="InterPro" id="IPR000014">
    <property type="entry name" value="PAS"/>
</dbReference>
<dbReference type="PANTHER" id="PTHR32071:SF57">
    <property type="entry name" value="C4-DICARBOXYLATE TRANSPORT TRANSCRIPTIONAL REGULATORY PROTEIN DCTD"/>
    <property type="match status" value="1"/>
</dbReference>
<dbReference type="GO" id="GO:0005524">
    <property type="term" value="F:ATP binding"/>
    <property type="evidence" value="ECO:0007669"/>
    <property type="project" value="UniProtKB-KW"/>
</dbReference>
<dbReference type="Gene3D" id="3.30.450.20">
    <property type="entry name" value="PAS domain"/>
    <property type="match status" value="1"/>
</dbReference>
<dbReference type="Pfam" id="PF00158">
    <property type="entry name" value="Sigma54_activat"/>
    <property type="match status" value="1"/>
</dbReference>
<evidence type="ECO:0000259" key="6">
    <source>
        <dbReference type="PROSITE" id="PS50112"/>
    </source>
</evidence>
<dbReference type="GO" id="GO:0006355">
    <property type="term" value="P:regulation of DNA-templated transcription"/>
    <property type="evidence" value="ECO:0007669"/>
    <property type="project" value="InterPro"/>
</dbReference>
<evidence type="ECO:0000256" key="1">
    <source>
        <dbReference type="ARBA" id="ARBA00022741"/>
    </source>
</evidence>
<dbReference type="InterPro" id="IPR025662">
    <property type="entry name" value="Sigma_54_int_dom_ATP-bd_1"/>
</dbReference>
<evidence type="ECO:0000313" key="7">
    <source>
        <dbReference type="EMBL" id="SAI69347.1"/>
    </source>
</evidence>
<dbReference type="PATRIC" id="fig|123899.6.peg.1738"/>
<dbReference type="CDD" id="cd00009">
    <property type="entry name" value="AAA"/>
    <property type="match status" value="1"/>
</dbReference>
<dbReference type="STRING" id="123899.SAMEA3906487_01752"/>
<dbReference type="InterPro" id="IPR002197">
    <property type="entry name" value="HTH_Fis"/>
</dbReference>
<dbReference type="GO" id="GO:0043565">
    <property type="term" value="F:sequence-specific DNA binding"/>
    <property type="evidence" value="ECO:0007669"/>
    <property type="project" value="InterPro"/>
</dbReference>
<proteinExistence type="predicted"/>
<dbReference type="AlphaFoldDB" id="A0A157SFZ5"/>
<dbReference type="GeneID" id="56590965"/>
<dbReference type="SUPFAM" id="SSF52540">
    <property type="entry name" value="P-loop containing nucleoside triphosphate hydrolases"/>
    <property type="match status" value="1"/>
</dbReference>
<dbReference type="Pfam" id="PF25601">
    <property type="entry name" value="AAA_lid_14"/>
    <property type="match status" value="1"/>
</dbReference>
<name>A0A157SFZ5_9BORD</name>
<accession>A0A157SFZ5</accession>
<dbReference type="Gene3D" id="1.10.10.60">
    <property type="entry name" value="Homeodomain-like"/>
    <property type="match status" value="1"/>
</dbReference>
<dbReference type="Gene3D" id="3.40.50.300">
    <property type="entry name" value="P-loop containing nucleotide triphosphate hydrolases"/>
    <property type="match status" value="1"/>
</dbReference>
<evidence type="ECO:0000259" key="5">
    <source>
        <dbReference type="PROSITE" id="PS50045"/>
    </source>
</evidence>
<feature type="domain" description="PAS" evidence="6">
    <location>
        <begin position="104"/>
        <end position="149"/>
    </location>
</feature>
<dbReference type="PROSITE" id="PS50045">
    <property type="entry name" value="SIGMA54_INTERACT_4"/>
    <property type="match status" value="1"/>
</dbReference>
<evidence type="ECO:0000256" key="3">
    <source>
        <dbReference type="ARBA" id="ARBA00023015"/>
    </source>
</evidence>
<organism evidence="7 8">
    <name type="scientific">Bordetella trematum</name>
    <dbReference type="NCBI Taxonomy" id="123899"/>
    <lineage>
        <taxon>Bacteria</taxon>
        <taxon>Pseudomonadati</taxon>
        <taxon>Pseudomonadota</taxon>
        <taxon>Betaproteobacteria</taxon>
        <taxon>Burkholderiales</taxon>
        <taxon>Alcaligenaceae</taxon>
        <taxon>Bordetella</taxon>
    </lineage>
</organism>
<evidence type="ECO:0000256" key="4">
    <source>
        <dbReference type="ARBA" id="ARBA00023163"/>
    </source>
</evidence>
<dbReference type="InterPro" id="IPR027417">
    <property type="entry name" value="P-loop_NTPase"/>
</dbReference>
<dbReference type="eggNOG" id="COG3829">
    <property type="taxonomic scope" value="Bacteria"/>
</dbReference>
<dbReference type="SMART" id="SM00382">
    <property type="entry name" value="AAA"/>
    <property type="match status" value="1"/>
</dbReference>
<keyword evidence="1" id="KW-0547">Nucleotide-binding</keyword>
<dbReference type="Pfam" id="PF02954">
    <property type="entry name" value="HTH_8"/>
    <property type="match status" value="1"/>
</dbReference>
<keyword evidence="4" id="KW-0804">Transcription</keyword>